<keyword evidence="4" id="KW-1185">Reference proteome</keyword>
<protein>
    <recommendedName>
        <fullName evidence="5">Flavin-containing monooxygenase</fullName>
    </recommendedName>
</protein>
<dbReference type="EMBL" id="JAAMPI010001292">
    <property type="protein sequence ID" value="KAF4625796.1"/>
    <property type="molecule type" value="Genomic_DNA"/>
</dbReference>
<comment type="similarity">
    <text evidence="1">Belongs to the FAD-binding monooxygenase family.</text>
</comment>
<feature type="region of interest" description="Disordered" evidence="2">
    <location>
        <begin position="641"/>
        <end position="661"/>
    </location>
</feature>
<dbReference type="AlphaFoldDB" id="A0A8H4VX31"/>
<accession>A0A8H4VX31</accession>
<dbReference type="PANTHER" id="PTHR42877:SF8">
    <property type="entry name" value="MONOOXYGENASE"/>
    <property type="match status" value="1"/>
</dbReference>
<dbReference type="Pfam" id="PF13450">
    <property type="entry name" value="NAD_binding_8"/>
    <property type="match status" value="1"/>
</dbReference>
<dbReference type="InterPro" id="IPR036188">
    <property type="entry name" value="FAD/NAD-bd_sf"/>
</dbReference>
<dbReference type="SUPFAM" id="SSF57959">
    <property type="entry name" value="Leucine zipper domain"/>
    <property type="match status" value="1"/>
</dbReference>
<evidence type="ECO:0000256" key="2">
    <source>
        <dbReference type="SAM" id="MobiDB-lite"/>
    </source>
</evidence>
<dbReference type="CDD" id="cd14688">
    <property type="entry name" value="bZIP_YAP"/>
    <property type="match status" value="1"/>
</dbReference>
<feature type="compositionally biased region" description="Polar residues" evidence="2">
    <location>
        <begin position="1"/>
        <end position="13"/>
    </location>
</feature>
<evidence type="ECO:0000313" key="4">
    <source>
        <dbReference type="Proteomes" id="UP000566819"/>
    </source>
</evidence>
<feature type="region of interest" description="Disordered" evidence="2">
    <location>
        <begin position="93"/>
        <end position="119"/>
    </location>
</feature>
<dbReference type="Gene3D" id="1.20.5.170">
    <property type="match status" value="1"/>
</dbReference>
<reference evidence="3 4" key="1">
    <citation type="submission" date="2020-03" db="EMBL/GenBank/DDBJ databases">
        <title>Draft Genome Sequence of Cudoniella acicularis.</title>
        <authorList>
            <person name="Buettner E."/>
            <person name="Kellner H."/>
        </authorList>
    </citation>
    <scope>NUCLEOTIDE SEQUENCE [LARGE SCALE GENOMIC DNA]</scope>
    <source>
        <strain evidence="3 4">DSM 108380</strain>
    </source>
</reference>
<gene>
    <name evidence="3" type="ORF">G7Y89_g12367</name>
</gene>
<dbReference type="InterPro" id="IPR046347">
    <property type="entry name" value="bZIP_sf"/>
</dbReference>
<feature type="region of interest" description="Disordered" evidence="2">
    <location>
        <begin position="1"/>
        <end position="34"/>
    </location>
</feature>
<sequence>MPRQTGTVRTSASRTERKRATDRNAQREHRKRHKEYIKELEDKVKVLSSDFQADARCLALIEERTLLKEQCKSLAARLERIQSISKVQGGAIERYQESEPGNKAPPSTGSGDNTSNEQEINLPNFTSQIYKNGGGNTPAGNFLISNPNNSAERLPVEGVAHVEHSDQLHLTSTPFMTGIDDWDLGTFEQRVMLIPDHGIVQDNQVEHGSNDPFSSNHLDVQHETFILEDFLPDATMNTAVNNSHAADEALTLKPSSTSQSTKTPLWSDKDPRPHIFSRGKGQEDHSEMHIPAFLGVSEDLFSEFVMLPNCQPPSTFHELVYDDIVREARAEHKAGRFDTTDPSLSRILSKEPADILSFRLFYYMSTWGPMPMHLFLAVFWVHYLYLRWEVLLTQEAYRKVPTFLRPRHIERLMPHRLAIKMLVCASHGRLGSHIQESKLSEQVIGTNFSMSSIENTQSGSSDTRLPNGLLNQWHSQPRNIKIIHIGAGATGLCAAYKMERQLQNYELVCYEKNDEIGGTWYENRYPGCACDVPAHIYTYTFEPKPDWKSYYAFGPEIQQYFVDFAKKYHLRKYIKLNHQVISTRWDEDRGQYKVKIKTRDTVLTDWCHVLMNGSGLLNKWRFAKQLKCFMRSNTWITPPMPRVPVNAEGEEDDPSGGVKADEGVDVADVSQYFYKKYEIKKMVENPEFLLNYRKQIEFAINYGNTWQPKWRRD</sequence>
<dbReference type="GO" id="GO:0003700">
    <property type="term" value="F:DNA-binding transcription factor activity"/>
    <property type="evidence" value="ECO:0007669"/>
    <property type="project" value="InterPro"/>
</dbReference>
<dbReference type="InterPro" id="IPR051209">
    <property type="entry name" value="FAD-bind_Monooxygenase_sf"/>
</dbReference>
<name>A0A8H4VX31_9HELO</name>
<evidence type="ECO:0008006" key="5">
    <source>
        <dbReference type="Google" id="ProtNLM"/>
    </source>
</evidence>
<feature type="compositionally biased region" description="Basic and acidic residues" evidence="2">
    <location>
        <begin position="14"/>
        <end position="27"/>
    </location>
</feature>
<dbReference type="SUPFAM" id="SSF51905">
    <property type="entry name" value="FAD/NAD(P)-binding domain"/>
    <property type="match status" value="1"/>
</dbReference>
<organism evidence="3 4">
    <name type="scientific">Cudoniella acicularis</name>
    <dbReference type="NCBI Taxonomy" id="354080"/>
    <lineage>
        <taxon>Eukaryota</taxon>
        <taxon>Fungi</taxon>
        <taxon>Dikarya</taxon>
        <taxon>Ascomycota</taxon>
        <taxon>Pezizomycotina</taxon>
        <taxon>Leotiomycetes</taxon>
        <taxon>Helotiales</taxon>
        <taxon>Tricladiaceae</taxon>
        <taxon>Cudoniella</taxon>
    </lineage>
</organism>
<comment type="caution">
    <text evidence="3">The sequence shown here is derived from an EMBL/GenBank/DDBJ whole genome shotgun (WGS) entry which is preliminary data.</text>
</comment>
<proteinExistence type="inferred from homology"/>
<feature type="region of interest" description="Disordered" evidence="2">
    <location>
        <begin position="248"/>
        <end position="273"/>
    </location>
</feature>
<dbReference type="OrthoDB" id="74360at2759"/>
<feature type="compositionally biased region" description="Low complexity" evidence="2">
    <location>
        <begin position="251"/>
        <end position="265"/>
    </location>
</feature>
<dbReference type="Proteomes" id="UP000566819">
    <property type="component" value="Unassembled WGS sequence"/>
</dbReference>
<dbReference type="Gene3D" id="3.50.50.60">
    <property type="entry name" value="FAD/NAD(P)-binding domain"/>
    <property type="match status" value="1"/>
</dbReference>
<evidence type="ECO:0000256" key="1">
    <source>
        <dbReference type="ARBA" id="ARBA00010139"/>
    </source>
</evidence>
<dbReference type="PANTHER" id="PTHR42877">
    <property type="entry name" value="L-ORNITHINE N(5)-MONOOXYGENASE-RELATED"/>
    <property type="match status" value="1"/>
</dbReference>
<feature type="compositionally biased region" description="Polar residues" evidence="2">
    <location>
        <begin position="105"/>
        <end position="119"/>
    </location>
</feature>
<evidence type="ECO:0000313" key="3">
    <source>
        <dbReference type="EMBL" id="KAF4625796.1"/>
    </source>
</evidence>